<gene>
    <name evidence="4" type="ORF">HMPREF9004_1068</name>
</gene>
<dbReference type="PATRIC" id="fig|888050.3.peg.1014"/>
<evidence type="ECO:0000256" key="2">
    <source>
        <dbReference type="PIRNR" id="PIRNR016661"/>
    </source>
</evidence>
<comment type="caution">
    <text evidence="4">The sequence shown here is derived from an EMBL/GenBank/DDBJ whole genome shotgun (WGS) entry which is preliminary data.</text>
</comment>
<dbReference type="HOGENOM" id="CLU_077931_0_1_11"/>
<keyword evidence="2" id="KW-1003">Cell membrane</keyword>
<keyword evidence="3" id="KW-0812">Transmembrane</keyword>
<dbReference type="GO" id="GO:0015225">
    <property type="term" value="F:biotin transmembrane transporter activity"/>
    <property type="evidence" value="ECO:0007669"/>
    <property type="project" value="UniProtKB-UniRule"/>
</dbReference>
<dbReference type="RefSeq" id="WP_005963136.1">
    <property type="nucleotide sequence ID" value="NZ_CP040505.1"/>
</dbReference>
<dbReference type="PANTHER" id="PTHR34295">
    <property type="entry name" value="BIOTIN TRANSPORTER BIOY"/>
    <property type="match status" value="1"/>
</dbReference>
<protein>
    <recommendedName>
        <fullName evidence="2">Biotin transporter</fullName>
    </recommendedName>
</protein>
<dbReference type="AlphaFoldDB" id="N6X492"/>
<evidence type="ECO:0000256" key="3">
    <source>
        <dbReference type="SAM" id="Phobius"/>
    </source>
</evidence>
<evidence type="ECO:0000313" key="5">
    <source>
        <dbReference type="Proteomes" id="UP000013015"/>
    </source>
</evidence>
<comment type="similarity">
    <text evidence="1 2">Belongs to the BioY family.</text>
</comment>
<keyword evidence="2 3" id="KW-0472">Membrane</keyword>
<feature type="transmembrane region" description="Helical" evidence="3">
    <location>
        <begin position="95"/>
        <end position="117"/>
    </location>
</feature>
<accession>N6X492</accession>
<dbReference type="Gene3D" id="1.10.1760.20">
    <property type="match status" value="1"/>
</dbReference>
<dbReference type="GO" id="GO:0005886">
    <property type="term" value="C:plasma membrane"/>
    <property type="evidence" value="ECO:0007669"/>
    <property type="project" value="UniProtKB-SubCell"/>
</dbReference>
<dbReference type="Pfam" id="PF02632">
    <property type="entry name" value="BioY"/>
    <property type="match status" value="1"/>
</dbReference>
<dbReference type="OrthoDB" id="1496139at2"/>
<feature type="transmembrane region" description="Helical" evidence="3">
    <location>
        <begin position="70"/>
        <end position="89"/>
    </location>
</feature>
<dbReference type="Proteomes" id="UP000013015">
    <property type="component" value="Unassembled WGS sequence"/>
</dbReference>
<evidence type="ECO:0000313" key="4">
    <source>
        <dbReference type="EMBL" id="ENO18207.1"/>
    </source>
</evidence>
<dbReference type="InterPro" id="IPR003784">
    <property type="entry name" value="BioY"/>
</dbReference>
<dbReference type="PANTHER" id="PTHR34295:SF1">
    <property type="entry name" value="BIOTIN TRANSPORTER BIOY"/>
    <property type="match status" value="1"/>
</dbReference>
<sequence>MSTSSLTPTPVLADRFFSVRSLSRDAALIGGAALGVGLLAQVSIPMWPVPITGQTLGVMLAGAILGSRRGASAMTLYATLGLAGIPWFSSFGAGPAYLLMPSFGFILGFIPTAWLIGRLAERRWDRSPLASLGAFGLASAIPFLVGVPWMWMTLFFVKGTALSLWATLSAGFFPFIPGGVVKWVLASMILTGTWKILGARNSASEPAQG</sequence>
<organism evidence="4 5">
    <name type="scientific">Schaalia cardiffensis F0333</name>
    <dbReference type="NCBI Taxonomy" id="888050"/>
    <lineage>
        <taxon>Bacteria</taxon>
        <taxon>Bacillati</taxon>
        <taxon>Actinomycetota</taxon>
        <taxon>Actinomycetes</taxon>
        <taxon>Actinomycetales</taxon>
        <taxon>Actinomycetaceae</taxon>
        <taxon>Schaalia</taxon>
    </lineage>
</organism>
<evidence type="ECO:0000256" key="1">
    <source>
        <dbReference type="ARBA" id="ARBA00010692"/>
    </source>
</evidence>
<keyword evidence="5" id="KW-1185">Reference proteome</keyword>
<feature type="transmembrane region" description="Helical" evidence="3">
    <location>
        <begin position="129"/>
        <end position="151"/>
    </location>
</feature>
<dbReference type="eggNOG" id="COG1268">
    <property type="taxonomic scope" value="Bacteria"/>
</dbReference>
<proteinExistence type="inferred from homology"/>
<reference evidence="4 5" key="1">
    <citation type="submission" date="2013-03" db="EMBL/GenBank/DDBJ databases">
        <title>Reference genome for the Human Microbiome Project.</title>
        <authorList>
            <person name="Aqrawi P."/>
            <person name="Ayvaz T."/>
            <person name="Bess C."/>
            <person name="Blankenburg K."/>
            <person name="Coyle M."/>
            <person name="Deng J."/>
            <person name="Forbes L."/>
            <person name="Fowler G."/>
            <person name="Francisco L."/>
            <person name="Fu Q."/>
            <person name="Gibbs R."/>
            <person name="Gross S."/>
            <person name="Gubbala S."/>
            <person name="Hale W."/>
            <person name="Hemphill L."/>
            <person name="Highlander S."/>
            <person name="Hirani K."/>
            <person name="Jackson L."/>
            <person name="Jakkamsetti A."/>
            <person name="Javaid M."/>
            <person name="Jayaseelan J.C."/>
            <person name="Jiang H."/>
            <person name="Joshi V."/>
            <person name="Korchina V."/>
            <person name="Kovar C."/>
            <person name="Lara F."/>
            <person name="Lee S."/>
            <person name="Liu Y."/>
            <person name="Mata R."/>
            <person name="Mathew T."/>
            <person name="Munidasa M."/>
            <person name="Muzny D."/>
            <person name="Nazareth L."/>
            <person name="Ngo R."/>
            <person name="Nguyen L."/>
            <person name="Nguyen N."/>
            <person name="Okwuonu G."/>
            <person name="Ongeri F."/>
            <person name="Palculict T."/>
            <person name="Patil S."/>
            <person name="Petrosino J."/>
            <person name="Pham C."/>
            <person name="Pham P."/>
            <person name="Pu L.-L."/>
            <person name="Qin X."/>
            <person name="Qu J."/>
            <person name="Reid J."/>
            <person name="Ross M."/>
            <person name="Ruth R."/>
            <person name="Saada N."/>
            <person name="San Lucas F."/>
            <person name="Santibanez J."/>
            <person name="Shang Y."/>
            <person name="Simmons D."/>
            <person name="Song X.-Z."/>
            <person name="Tang L.-Y."/>
            <person name="Thornton R."/>
            <person name="Warren J."/>
            <person name="Weissenberger G."/>
            <person name="Wilczek-Boney K."/>
            <person name="Worley K."/>
            <person name="Youmans B."/>
            <person name="Zhang J."/>
            <person name="Zhang L."/>
            <person name="Zhao Z."/>
            <person name="Zhou C."/>
            <person name="Zhu D."/>
            <person name="Zhu Y."/>
        </authorList>
    </citation>
    <scope>NUCLEOTIDE SEQUENCE [LARGE SCALE GENOMIC DNA]</scope>
    <source>
        <strain evidence="4 5">F0333</strain>
    </source>
</reference>
<comment type="subcellular location">
    <subcellularLocation>
        <location evidence="2">Cell membrane</location>
        <topology evidence="2">Multi-pass membrane protein</topology>
    </subcellularLocation>
</comment>
<dbReference type="PIRSF" id="PIRSF016661">
    <property type="entry name" value="BioY"/>
    <property type="match status" value="1"/>
</dbReference>
<feature type="transmembrane region" description="Helical" evidence="3">
    <location>
        <begin position="163"/>
        <end position="185"/>
    </location>
</feature>
<dbReference type="STRING" id="888050.HMPREF9004_1068"/>
<keyword evidence="3" id="KW-1133">Transmembrane helix</keyword>
<dbReference type="EMBL" id="AQHZ01000016">
    <property type="protein sequence ID" value="ENO18207.1"/>
    <property type="molecule type" value="Genomic_DNA"/>
</dbReference>
<name>N6X492_9ACTO</name>
<keyword evidence="2" id="KW-0813">Transport</keyword>